<dbReference type="AlphaFoldDB" id="A0A815KT18"/>
<dbReference type="PROSITE" id="PS50181">
    <property type="entry name" value="FBOX"/>
    <property type="match status" value="1"/>
</dbReference>
<evidence type="ECO:0000313" key="3">
    <source>
        <dbReference type="Proteomes" id="UP000663891"/>
    </source>
</evidence>
<name>A0A815KT18_9BILA</name>
<dbReference type="Proteomes" id="UP000663891">
    <property type="component" value="Unassembled WGS sequence"/>
</dbReference>
<organism evidence="2 3">
    <name type="scientific">Adineta steineri</name>
    <dbReference type="NCBI Taxonomy" id="433720"/>
    <lineage>
        <taxon>Eukaryota</taxon>
        <taxon>Metazoa</taxon>
        <taxon>Spiralia</taxon>
        <taxon>Gnathifera</taxon>
        <taxon>Rotifera</taxon>
        <taxon>Eurotatoria</taxon>
        <taxon>Bdelloidea</taxon>
        <taxon>Adinetida</taxon>
        <taxon>Adinetidae</taxon>
        <taxon>Adineta</taxon>
    </lineage>
</organism>
<dbReference type="EMBL" id="CAJNON010000867">
    <property type="protein sequence ID" value="CAF1395124.1"/>
    <property type="molecule type" value="Genomic_DNA"/>
</dbReference>
<dbReference type="Gene3D" id="3.80.10.10">
    <property type="entry name" value="Ribonuclease Inhibitor"/>
    <property type="match status" value="1"/>
</dbReference>
<dbReference type="SUPFAM" id="SSF52047">
    <property type="entry name" value="RNI-like"/>
    <property type="match status" value="1"/>
</dbReference>
<comment type="caution">
    <text evidence="2">The sequence shown here is derived from an EMBL/GenBank/DDBJ whole genome shotgun (WGS) entry which is preliminary data.</text>
</comment>
<feature type="domain" description="F-box" evidence="1">
    <location>
        <begin position="4"/>
        <end position="51"/>
    </location>
</feature>
<dbReference type="InterPro" id="IPR032675">
    <property type="entry name" value="LRR_dom_sf"/>
</dbReference>
<protein>
    <recommendedName>
        <fullName evidence="1">F-box domain-containing protein</fullName>
    </recommendedName>
</protein>
<evidence type="ECO:0000313" key="2">
    <source>
        <dbReference type="EMBL" id="CAF1395124.1"/>
    </source>
</evidence>
<evidence type="ECO:0000259" key="1">
    <source>
        <dbReference type="PROSITE" id="PS50181"/>
    </source>
</evidence>
<sequence>MATYQVLTELPNTILLDIIQYLSPIDRYRSLHNINHTLDAIIRYGTTHISLSKIQSKQDFDYHLEHILPDVITSLRSIKISNDFMFDKKQGDSVTGDRAVMIGVIKKVQAKMNLVAYDKLEEIILENVNATELKLISTKLVNIPQLKRLIISFYGTIAGTCSLIFNNDVIRSKLKTLKLKLTDADALFPSISFMNILPNLEYLTVDSCQVENVTVLLQLAPNIKYLNTCIWDFPNRNHTYPSVKSTLPNLICLILRVDEIKWCFVEHLLKQCGEKLKHFTFTTNGSLDFIDSENWRRLITNHLKQLIKFSFHITLWDISIDDINLKSYNTDFWYQLNVYIACDWINGSSEEDGDIAHVYSVPSCQSSFLTSTTTVNVISPSLNSCYDNIRTLRIMMDQKLFRGTKHRYINVDWIILECIIWHNSDILSFLNCSVNCNNIHHLEFNAVTSVLKPQVFCELLELCPNLYSLKLHSTILDEMTKTFGDDKTCLLLHKMIKHLQFITGLGRDDINEQVMERFVQAFINLERLFIHIQSSDDILKQLSIMIQHMTQLNKISIKTKAILPDGFIDRIRQSIVPLNDCYIRKEKSCLFIWR</sequence>
<dbReference type="InterPro" id="IPR001810">
    <property type="entry name" value="F-box_dom"/>
</dbReference>
<gene>
    <name evidence="2" type="ORF">VCS650_LOCUS36169</name>
</gene>
<reference evidence="2" key="1">
    <citation type="submission" date="2021-02" db="EMBL/GenBank/DDBJ databases">
        <authorList>
            <person name="Nowell W R."/>
        </authorList>
    </citation>
    <scope>NUCLEOTIDE SEQUENCE</scope>
</reference>
<accession>A0A815KT18</accession>
<proteinExistence type="predicted"/>
<dbReference type="OrthoDB" id="10015850at2759"/>